<evidence type="ECO:0000256" key="2">
    <source>
        <dbReference type="ARBA" id="ARBA00022598"/>
    </source>
</evidence>
<feature type="region of interest" description="Disordered" evidence="9">
    <location>
        <begin position="632"/>
        <end position="676"/>
    </location>
</feature>
<keyword evidence="7" id="KW-0227">DNA damage</keyword>
<dbReference type="Gene3D" id="3.30.470.30">
    <property type="entry name" value="DNA ligase/mRNA capping enzyme"/>
    <property type="match status" value="1"/>
</dbReference>
<sequence length="878" mass="97565">MSSPSKKRKLNSGKKQPAAQSKGLEYFFSKQKQPDTLNTSAGEDGAPSSSSAILSDEELARKLQAEWNQEVANDVHTPSGDQNATPKDKGIGSVAEPVEDDSTSASASQPEISPPDTTPKKQDTKKTLSLQSTGMADDTVTTSIPLDESPLTFEPSKYVKELQEYWAPENGDASYALLTRCFVLVSATTSRIKIVDTLVNFLRILIEGDSSSLLPAVWLATNSISPPYISMELGLGGSAISKALRQACGLDNRSLKAIYDKYGDPGDVAFEAKKKQSFTLRKPKPLTIKGVYQSLVKIATTHGQGSGEIKQRIVDRLLQDARGGEESRFIVRTVSQYLRIGAVKTTMLIALSRAFSLSKAPGSEYDTKDTTELSKLKKEELAEIWSKAEEIVKASFARHPNYNDLVPALLDVGVCEELLLRCGLTLHVPLRPMLGSITRDLSEMLTKLQGRDFACEYKYDGQRAQVHCDEKGKVSIFSRHLELMTEKYPDLVELVPKIRGEGIGSFIMEGEVVAVDRETGELKNFQTLTNRARKDVAIGDIKIDVCLFAFDLMYLNGQSLLDRSFRERRELLRSLFIEVPHHFTWVKSLDATSGDSEAVLEFFKSALENKCEGIMVKILDNIPDLPLAEVEPEQPLEDPEKLSLPKSKTKGKGKTKNATKGDGDEKPAKSRRKPLLATYEPDKRLDSWLKVKKDYNSSFDTLDMIPVAGWHGQGRKAKWWSPILMAVRNEESGTLEVVCKCISGFTDTFYKANKEFYDNGEESGEPKNTKLQKPSFIEYYGPSPDVWFEPQEVWEMAFADITLSPVYTAAIGLVSDERGLSLRFPRFLKKRDDKSIDEASTNEFLANLWRKQEAKAASSTSKNGEAEVEDALDGEQDE</sequence>
<evidence type="ECO:0000256" key="7">
    <source>
        <dbReference type="RuleBase" id="RU000617"/>
    </source>
</evidence>
<name>A0A9P8HR02_9HYPO</name>
<gene>
    <name evidence="11" type="ORF">TsFJ059_004447</name>
</gene>
<feature type="compositionally biased region" description="Polar residues" evidence="9">
    <location>
        <begin position="30"/>
        <end position="53"/>
    </location>
</feature>
<dbReference type="InterPro" id="IPR000977">
    <property type="entry name" value="DNA_ligase_ATP-dep"/>
</dbReference>
<organism evidence="11 12">
    <name type="scientific">Trichoderma semiorbis</name>
    <dbReference type="NCBI Taxonomy" id="1491008"/>
    <lineage>
        <taxon>Eukaryota</taxon>
        <taxon>Fungi</taxon>
        <taxon>Dikarya</taxon>
        <taxon>Ascomycota</taxon>
        <taxon>Pezizomycotina</taxon>
        <taxon>Sordariomycetes</taxon>
        <taxon>Hypocreomycetidae</taxon>
        <taxon>Hypocreales</taxon>
        <taxon>Hypocreaceae</taxon>
        <taxon>Trichoderma</taxon>
    </lineage>
</organism>
<dbReference type="CDD" id="cd07969">
    <property type="entry name" value="OBF_DNA_ligase_I"/>
    <property type="match status" value="1"/>
</dbReference>
<keyword evidence="3" id="KW-0235">DNA replication</keyword>
<dbReference type="SUPFAM" id="SSF56091">
    <property type="entry name" value="DNA ligase/mRNA capping enzyme, catalytic domain"/>
    <property type="match status" value="1"/>
</dbReference>
<comment type="similarity">
    <text evidence="1 8">Belongs to the ATP-dependent DNA ligase family.</text>
</comment>
<dbReference type="GO" id="GO:0005634">
    <property type="term" value="C:nucleus"/>
    <property type="evidence" value="ECO:0007669"/>
    <property type="project" value="TreeGrafter"/>
</dbReference>
<evidence type="ECO:0000313" key="12">
    <source>
        <dbReference type="Proteomes" id="UP000826573"/>
    </source>
</evidence>
<dbReference type="GO" id="GO:0006310">
    <property type="term" value="P:DNA recombination"/>
    <property type="evidence" value="ECO:0007669"/>
    <property type="project" value="UniProtKB-KW"/>
</dbReference>
<dbReference type="PANTHER" id="PTHR45674:SF9">
    <property type="entry name" value="DNA LIGASE 3"/>
    <property type="match status" value="1"/>
</dbReference>
<dbReference type="CDD" id="cd07900">
    <property type="entry name" value="Adenylation_DNA_ligase_I_Euk"/>
    <property type="match status" value="1"/>
</dbReference>
<dbReference type="SUPFAM" id="SSF50249">
    <property type="entry name" value="Nucleic acid-binding proteins"/>
    <property type="match status" value="1"/>
</dbReference>
<dbReference type="InterPro" id="IPR016059">
    <property type="entry name" value="DNA_ligase_ATP-dep_CS"/>
</dbReference>
<dbReference type="Proteomes" id="UP000826573">
    <property type="component" value="Unassembled WGS sequence"/>
</dbReference>
<keyword evidence="5 7" id="KW-0067">ATP-binding</keyword>
<dbReference type="FunFam" id="2.40.50.140:FF:000062">
    <property type="entry name" value="DNA ligase"/>
    <property type="match status" value="1"/>
</dbReference>
<dbReference type="GO" id="GO:0003910">
    <property type="term" value="F:DNA ligase (ATP) activity"/>
    <property type="evidence" value="ECO:0007669"/>
    <property type="project" value="UniProtKB-EC"/>
</dbReference>
<evidence type="ECO:0000256" key="3">
    <source>
        <dbReference type="ARBA" id="ARBA00022705"/>
    </source>
</evidence>
<dbReference type="Gene3D" id="2.40.50.140">
    <property type="entry name" value="Nucleic acid-binding proteins"/>
    <property type="match status" value="1"/>
</dbReference>
<reference evidence="11 12" key="1">
    <citation type="submission" date="2021-08" db="EMBL/GenBank/DDBJ databases">
        <title>The highly contiguous genome resource for Trichoderma semiorbis FJ059, a fungal antagonistic to plant pathogens.</title>
        <authorList>
            <person name="Liu T."/>
        </authorList>
    </citation>
    <scope>NUCLEOTIDE SEQUENCE [LARGE SCALE GENOMIC DNA]</scope>
    <source>
        <strain evidence="11 12">FJ059</strain>
    </source>
</reference>
<dbReference type="InterPro" id="IPR050191">
    <property type="entry name" value="ATP-dep_DNA_ligase"/>
</dbReference>
<dbReference type="GO" id="GO:0006281">
    <property type="term" value="P:DNA repair"/>
    <property type="evidence" value="ECO:0007669"/>
    <property type="project" value="UniProtKB-KW"/>
</dbReference>
<evidence type="ECO:0000256" key="9">
    <source>
        <dbReference type="SAM" id="MobiDB-lite"/>
    </source>
</evidence>
<keyword evidence="2 7" id="KW-0436">Ligase</keyword>
<dbReference type="GO" id="GO:0005524">
    <property type="term" value="F:ATP binding"/>
    <property type="evidence" value="ECO:0007669"/>
    <property type="project" value="UniProtKB-KW"/>
</dbReference>
<evidence type="ECO:0000256" key="6">
    <source>
        <dbReference type="ARBA" id="ARBA00034003"/>
    </source>
</evidence>
<keyword evidence="7" id="KW-0234">DNA repair</keyword>
<dbReference type="PANTHER" id="PTHR45674">
    <property type="entry name" value="DNA LIGASE 1/3 FAMILY MEMBER"/>
    <property type="match status" value="1"/>
</dbReference>
<dbReference type="InterPro" id="IPR036599">
    <property type="entry name" value="DNA_ligase_N_sf"/>
</dbReference>
<dbReference type="Gene3D" id="1.10.3260.10">
    <property type="entry name" value="DNA ligase, ATP-dependent, N-terminal domain"/>
    <property type="match status" value="1"/>
</dbReference>
<evidence type="ECO:0000259" key="10">
    <source>
        <dbReference type="PROSITE" id="PS50160"/>
    </source>
</evidence>
<dbReference type="InterPro" id="IPR012309">
    <property type="entry name" value="DNA_ligase_ATP-dep_C"/>
</dbReference>
<comment type="caution">
    <text evidence="11">The sequence shown here is derived from an EMBL/GenBank/DDBJ whole genome shotgun (WGS) entry which is preliminary data.</text>
</comment>
<dbReference type="Gene3D" id="3.30.1490.70">
    <property type="match status" value="1"/>
</dbReference>
<dbReference type="EMBL" id="JAIMJC010000002">
    <property type="protein sequence ID" value="KAH0529739.1"/>
    <property type="molecule type" value="Genomic_DNA"/>
</dbReference>
<dbReference type="InterPro" id="IPR012310">
    <property type="entry name" value="DNA_ligase_ATP-dep_cent"/>
</dbReference>
<feature type="region of interest" description="Disordered" evidence="9">
    <location>
        <begin position="855"/>
        <end position="878"/>
    </location>
</feature>
<keyword evidence="7" id="KW-0233">DNA recombination</keyword>
<dbReference type="PROSITE" id="PS00697">
    <property type="entry name" value="DNA_LIGASE_A1"/>
    <property type="match status" value="1"/>
</dbReference>
<protein>
    <recommendedName>
        <fullName evidence="7">DNA ligase</fullName>
        <ecNumber evidence="7">6.5.1.1</ecNumber>
    </recommendedName>
</protein>
<dbReference type="InterPro" id="IPR012308">
    <property type="entry name" value="DNA_ligase_ATP-dep_N"/>
</dbReference>
<feature type="compositionally biased region" description="Acidic residues" evidence="9">
    <location>
        <begin position="866"/>
        <end position="878"/>
    </location>
</feature>
<dbReference type="Pfam" id="PF04675">
    <property type="entry name" value="DNA_ligase_A_N"/>
    <property type="match status" value="1"/>
</dbReference>
<dbReference type="PROSITE" id="PS50160">
    <property type="entry name" value="DNA_LIGASE_A3"/>
    <property type="match status" value="1"/>
</dbReference>
<feature type="compositionally biased region" description="Basic residues" evidence="9">
    <location>
        <begin position="647"/>
        <end position="657"/>
    </location>
</feature>
<dbReference type="InterPro" id="IPR012340">
    <property type="entry name" value="NA-bd_OB-fold"/>
</dbReference>
<feature type="compositionally biased region" description="Basic residues" evidence="9">
    <location>
        <begin position="1"/>
        <end position="12"/>
    </location>
</feature>
<evidence type="ECO:0000256" key="5">
    <source>
        <dbReference type="ARBA" id="ARBA00022840"/>
    </source>
</evidence>
<dbReference type="GO" id="GO:0006273">
    <property type="term" value="P:lagging strand elongation"/>
    <property type="evidence" value="ECO:0007669"/>
    <property type="project" value="TreeGrafter"/>
</dbReference>
<proteinExistence type="inferred from homology"/>
<evidence type="ECO:0000313" key="11">
    <source>
        <dbReference type="EMBL" id="KAH0529739.1"/>
    </source>
</evidence>
<accession>A0A9P8HR02</accession>
<feature type="compositionally biased region" description="Polar residues" evidence="9">
    <location>
        <begin position="128"/>
        <end position="144"/>
    </location>
</feature>
<evidence type="ECO:0000256" key="1">
    <source>
        <dbReference type="ARBA" id="ARBA00007572"/>
    </source>
</evidence>
<dbReference type="FunFam" id="3.30.470.30:FF:000018">
    <property type="entry name" value="DNA ligase"/>
    <property type="match status" value="1"/>
</dbReference>
<dbReference type="EC" id="6.5.1.1" evidence="7"/>
<feature type="compositionally biased region" description="Basic and acidic residues" evidence="9">
    <location>
        <begin position="659"/>
        <end position="668"/>
    </location>
</feature>
<dbReference type="NCBIfam" id="TIGR00574">
    <property type="entry name" value="dnl1"/>
    <property type="match status" value="1"/>
</dbReference>
<dbReference type="SUPFAM" id="SSF117018">
    <property type="entry name" value="ATP-dependent DNA ligase DNA-binding domain"/>
    <property type="match status" value="1"/>
</dbReference>
<feature type="domain" description="ATP-dependent DNA ligase family profile" evidence="10">
    <location>
        <begin position="538"/>
        <end position="729"/>
    </location>
</feature>
<keyword evidence="12" id="KW-1185">Reference proteome</keyword>
<dbReference type="GO" id="GO:0071897">
    <property type="term" value="P:DNA biosynthetic process"/>
    <property type="evidence" value="ECO:0007669"/>
    <property type="project" value="InterPro"/>
</dbReference>
<comment type="catalytic activity">
    <reaction evidence="6 7">
        <text>ATP + (deoxyribonucleotide)n-3'-hydroxyl + 5'-phospho-(deoxyribonucleotide)m = (deoxyribonucleotide)n+m + AMP + diphosphate.</text>
        <dbReference type="EC" id="6.5.1.1"/>
    </reaction>
</comment>
<dbReference type="Pfam" id="PF01068">
    <property type="entry name" value="DNA_ligase_A_M"/>
    <property type="match status" value="1"/>
</dbReference>
<feature type="region of interest" description="Disordered" evidence="9">
    <location>
        <begin position="1"/>
        <end position="147"/>
    </location>
</feature>
<evidence type="ECO:0000256" key="8">
    <source>
        <dbReference type="RuleBase" id="RU004196"/>
    </source>
</evidence>
<evidence type="ECO:0000256" key="4">
    <source>
        <dbReference type="ARBA" id="ARBA00022741"/>
    </source>
</evidence>
<dbReference type="GO" id="GO:0003677">
    <property type="term" value="F:DNA binding"/>
    <property type="evidence" value="ECO:0007669"/>
    <property type="project" value="InterPro"/>
</dbReference>
<keyword evidence="4 7" id="KW-0547">Nucleotide-binding</keyword>
<dbReference type="AlphaFoldDB" id="A0A9P8HR02"/>
<dbReference type="Pfam" id="PF04679">
    <property type="entry name" value="DNA_ligase_A_C"/>
    <property type="match status" value="1"/>
</dbReference>
<dbReference type="FunFam" id="1.10.3260.10:FF:000004">
    <property type="entry name" value="DNA ligase"/>
    <property type="match status" value="1"/>
</dbReference>